<keyword evidence="2" id="KW-1185">Reference proteome</keyword>
<comment type="caution">
    <text evidence="1">The sequence shown here is derived from an EMBL/GenBank/DDBJ whole genome shotgun (WGS) entry which is preliminary data.</text>
</comment>
<reference evidence="1" key="1">
    <citation type="submission" date="2020-12" db="EMBL/GenBank/DDBJ databases">
        <title>Metabolic potential, ecology and presence of endohyphal bacteria is reflected in genomic diversity of Mucoromycotina.</title>
        <authorList>
            <person name="Muszewska A."/>
            <person name="Okrasinska A."/>
            <person name="Steczkiewicz K."/>
            <person name="Drgas O."/>
            <person name="Orlowska M."/>
            <person name="Perlinska-Lenart U."/>
            <person name="Aleksandrzak-Piekarczyk T."/>
            <person name="Szatraj K."/>
            <person name="Zielenkiewicz U."/>
            <person name="Pilsyk S."/>
            <person name="Malc E."/>
            <person name="Mieczkowski P."/>
            <person name="Kruszewska J.S."/>
            <person name="Biernat P."/>
            <person name="Pawlowska J."/>
        </authorList>
    </citation>
    <scope>NUCLEOTIDE SEQUENCE</scope>
    <source>
        <strain evidence="1">WA0000017839</strain>
    </source>
</reference>
<feature type="non-terminal residue" evidence="1">
    <location>
        <position position="1"/>
    </location>
</feature>
<dbReference type="Pfam" id="PF12296">
    <property type="entry name" value="HsbA"/>
    <property type="match status" value="1"/>
</dbReference>
<gene>
    <name evidence="1" type="ORF">INT47_006113</name>
</gene>
<proteinExistence type="predicted"/>
<evidence type="ECO:0000313" key="1">
    <source>
        <dbReference type="EMBL" id="KAG2208257.1"/>
    </source>
</evidence>
<dbReference type="Proteomes" id="UP000603453">
    <property type="component" value="Unassembled WGS sequence"/>
</dbReference>
<dbReference type="Gene3D" id="1.20.1280.140">
    <property type="match status" value="1"/>
</dbReference>
<accession>A0A8H7RDH9</accession>
<evidence type="ECO:0000313" key="2">
    <source>
        <dbReference type="Proteomes" id="UP000603453"/>
    </source>
</evidence>
<organism evidence="1 2">
    <name type="scientific">Mucor saturninus</name>
    <dbReference type="NCBI Taxonomy" id="64648"/>
    <lineage>
        <taxon>Eukaryota</taxon>
        <taxon>Fungi</taxon>
        <taxon>Fungi incertae sedis</taxon>
        <taxon>Mucoromycota</taxon>
        <taxon>Mucoromycotina</taxon>
        <taxon>Mucoromycetes</taxon>
        <taxon>Mucorales</taxon>
        <taxon>Mucorineae</taxon>
        <taxon>Mucoraceae</taxon>
        <taxon>Mucor</taxon>
    </lineage>
</organism>
<dbReference type="EMBL" id="JAEPRD010000020">
    <property type="protein sequence ID" value="KAG2208257.1"/>
    <property type="molecule type" value="Genomic_DNA"/>
</dbReference>
<dbReference type="OrthoDB" id="3485059at2759"/>
<protein>
    <submittedName>
        <fullName evidence="1">Uncharacterized protein</fullName>
    </submittedName>
</protein>
<name>A0A8H7RDH9_9FUNG</name>
<dbReference type="AlphaFoldDB" id="A0A8H7RDH9"/>
<sequence length="180" mass="19098">KLLTTIIYVVNAAPQSKRTISDSVQSCVNGLTSSNVKLLELTEALKVFKGADGYTAAVALHTHEQALDAAFKITSTDCCAITATVSDEEATAVFGLVGDFVPDITNSFDVIISKKPEFDALLLATNIAKADIKTLSGYLRQVDGCLIAVTPEPLLATVQSYMDTIDAKLVATYAAYNITS</sequence>
<dbReference type="InterPro" id="IPR021054">
    <property type="entry name" value="Cell_wall_mannoprotein_1"/>
</dbReference>